<dbReference type="InterPro" id="IPR045864">
    <property type="entry name" value="aa-tRNA-synth_II/BPL/LPL"/>
</dbReference>
<dbReference type="Gene3D" id="1.10.287.40">
    <property type="entry name" value="Serine-tRNA synthetase, tRNA binding domain"/>
    <property type="match status" value="1"/>
</dbReference>
<dbReference type="OrthoDB" id="10264585at2759"/>
<keyword evidence="3" id="KW-0547">Nucleotide-binding</keyword>
<evidence type="ECO:0000256" key="2">
    <source>
        <dbReference type="ARBA" id="ARBA00022598"/>
    </source>
</evidence>
<feature type="coiled-coil region" evidence="9">
    <location>
        <begin position="50"/>
        <end position="87"/>
    </location>
</feature>
<evidence type="ECO:0000256" key="3">
    <source>
        <dbReference type="ARBA" id="ARBA00022741"/>
    </source>
</evidence>
<dbReference type="Gene3D" id="3.30.930.10">
    <property type="entry name" value="Bira Bifunctional Protein, Domain 2"/>
    <property type="match status" value="1"/>
</dbReference>
<dbReference type="VEuPathDB" id="GiardiaDB:SS50377_24037"/>
<feature type="domain" description="Aminoacyl-transfer RNA synthetases class-II family profile" evidence="10">
    <location>
        <begin position="176"/>
        <end position="449"/>
    </location>
</feature>
<feature type="binding site" evidence="7">
    <location>
        <position position="307"/>
    </location>
    <ligand>
        <name>L-serine</name>
        <dbReference type="ChEBI" id="CHEBI:33384"/>
    </ligand>
</feature>
<dbReference type="GO" id="GO:0005524">
    <property type="term" value="F:ATP binding"/>
    <property type="evidence" value="ECO:0007669"/>
    <property type="project" value="UniProtKB-KW"/>
</dbReference>
<evidence type="ECO:0000259" key="10">
    <source>
        <dbReference type="PROSITE" id="PS50862"/>
    </source>
</evidence>
<dbReference type="Proteomes" id="UP000018208">
    <property type="component" value="Unassembled WGS sequence"/>
</dbReference>
<evidence type="ECO:0000256" key="5">
    <source>
        <dbReference type="ARBA" id="ARBA00023146"/>
    </source>
</evidence>
<feature type="binding site" evidence="8">
    <location>
        <begin position="394"/>
        <end position="397"/>
    </location>
    <ligand>
        <name>ATP</name>
        <dbReference type="ChEBI" id="CHEBI:30616"/>
    </ligand>
</feature>
<dbReference type="InterPro" id="IPR010978">
    <property type="entry name" value="tRNA-bd_arm"/>
</dbReference>
<keyword evidence="4 8" id="KW-0067">ATP-binding</keyword>
<gene>
    <name evidence="11" type="ORF">SS50377_12878</name>
    <name evidence="12" type="ORF">SS50377_24037</name>
</gene>
<dbReference type="InterPro" id="IPR042103">
    <property type="entry name" value="SerRS_1_N_sf"/>
</dbReference>
<feature type="binding site" evidence="8">
    <location>
        <begin position="307"/>
        <end position="309"/>
    </location>
    <ligand>
        <name>ATP</name>
        <dbReference type="ChEBI" id="CHEBI:30616"/>
    </ligand>
</feature>
<dbReference type="InterPro" id="IPR002314">
    <property type="entry name" value="aa-tRNA-synt_IIb"/>
</dbReference>
<dbReference type="EMBL" id="AUWU02000004">
    <property type="protein sequence ID" value="KAH0574092.1"/>
    <property type="molecule type" value="Genomic_DNA"/>
</dbReference>
<protein>
    <recommendedName>
        <fullName evidence="1">serine--tRNA ligase</fullName>
        <ecNumber evidence="1">6.1.1.11</ecNumber>
    </recommendedName>
    <alternativeName>
        <fullName evidence="6">Seryl-tRNA synthetase</fullName>
    </alternativeName>
</protein>
<evidence type="ECO:0000256" key="6">
    <source>
        <dbReference type="ARBA" id="ARBA00031113"/>
    </source>
</evidence>
<sequence length="469" mass="53151">MPIDINLFRTAKGGNPELVRESQRKRFQSVEIVDEIIELDNQWVKASYDLAQARKVLNDLSKQFAVAKKANESTDDLTEQITQAKAKIATADDACSALESSLDNKVNTIGNLVPEDVPVSNDEENNCVRYSSHKTEDLPPQAKLNHIGCFKAINGSDTIRGTKVAGSRGYFLCGFGALLNQALIQYAQKFLASRGFITMQTPFFLEKNVMARCAQLADFDEQLYKVSGEGNDKYLIATSEQSLCSYFSDEVVDIKAFNNGYKQYREALKSKYYTETHKGYFEQYAPLTEEEFEQGVILFGGYSSCFRKEVGKHGQDTLGIFRIHQFEKVEQLILCKPELSHRLHAMMISLSMEFYDSLNIPYRVVDIVSGALNDAACRKFDLEGWFPASQCYRELVSCSNCLDFQSRALNIKDQSKKYYHLLNSTLTATERTMCAIVENCQKDGFIEVPEALRNYMGVDKFPFEIQLQK</sequence>
<evidence type="ECO:0000256" key="8">
    <source>
        <dbReference type="PIRSR" id="PIRSR001529-2"/>
    </source>
</evidence>
<feature type="site" description="Important for serine binding" evidence="7">
    <location>
        <position position="425"/>
    </location>
</feature>
<dbReference type="SUPFAM" id="SSF55681">
    <property type="entry name" value="Class II aaRS and biotin synthetases"/>
    <property type="match status" value="2"/>
</dbReference>
<dbReference type="GO" id="GO:0004828">
    <property type="term" value="F:serine-tRNA ligase activity"/>
    <property type="evidence" value="ECO:0007669"/>
    <property type="project" value="UniProtKB-EC"/>
</dbReference>
<dbReference type="PROSITE" id="PS50862">
    <property type="entry name" value="AA_TRNA_LIGASE_II"/>
    <property type="match status" value="1"/>
</dbReference>
<evidence type="ECO:0000256" key="7">
    <source>
        <dbReference type="PIRSR" id="PIRSR001529-1"/>
    </source>
</evidence>
<feature type="binding site" evidence="7">
    <location>
        <position position="330"/>
    </location>
    <ligand>
        <name>L-serine</name>
        <dbReference type="ChEBI" id="CHEBI:33384"/>
    </ligand>
</feature>
<dbReference type="PRINTS" id="PR00981">
    <property type="entry name" value="TRNASYNTHSER"/>
</dbReference>
<keyword evidence="13" id="KW-1185">Reference proteome</keyword>
<dbReference type="EMBL" id="KI546049">
    <property type="protein sequence ID" value="EST47068.1"/>
    <property type="molecule type" value="Genomic_DNA"/>
</dbReference>
<dbReference type="InterPro" id="IPR002317">
    <property type="entry name" value="Ser-tRNA-ligase_type_1"/>
</dbReference>
<feature type="binding site" evidence="7">
    <location>
        <position position="423"/>
    </location>
    <ligand>
        <name>L-serine</name>
        <dbReference type="ChEBI" id="CHEBI:33384"/>
    </ligand>
</feature>
<dbReference type="GO" id="GO:0006434">
    <property type="term" value="P:seryl-tRNA aminoacylation"/>
    <property type="evidence" value="ECO:0007669"/>
    <property type="project" value="InterPro"/>
</dbReference>
<evidence type="ECO:0000256" key="4">
    <source>
        <dbReference type="ARBA" id="ARBA00022840"/>
    </source>
</evidence>
<proteinExistence type="predicted"/>
<dbReference type="InterPro" id="IPR015866">
    <property type="entry name" value="Ser-tRNA-synth_1_N"/>
</dbReference>
<reference evidence="12" key="2">
    <citation type="submission" date="2020-12" db="EMBL/GenBank/DDBJ databases">
        <title>New Spironucleus salmonicida genome in near-complete chromosomes.</title>
        <authorList>
            <person name="Xu F."/>
            <person name="Kurt Z."/>
            <person name="Jimenez-Gonzalez A."/>
            <person name="Astvaldsson A."/>
            <person name="Andersson J.O."/>
            <person name="Svard S.G."/>
        </authorList>
    </citation>
    <scope>NUCLEOTIDE SEQUENCE</scope>
    <source>
        <strain evidence="12">ATCC 50377</strain>
    </source>
</reference>
<keyword evidence="9" id="KW-0175">Coiled coil</keyword>
<dbReference type="EC" id="6.1.1.11" evidence="1"/>
<keyword evidence="2" id="KW-0436">Ligase</keyword>
<evidence type="ECO:0000313" key="13">
    <source>
        <dbReference type="Proteomes" id="UP000018208"/>
    </source>
</evidence>
<feature type="binding site" evidence="7">
    <location>
        <position position="238"/>
    </location>
    <ligand>
        <name>L-serine</name>
        <dbReference type="ChEBI" id="CHEBI:33384"/>
    </ligand>
</feature>
<keyword evidence="5 11" id="KW-0030">Aminoacyl-tRNA synthetase</keyword>
<name>V6LS33_9EUKA</name>
<dbReference type="InterPro" id="IPR006195">
    <property type="entry name" value="aa-tRNA-synth_II"/>
</dbReference>
<dbReference type="Pfam" id="PF02403">
    <property type="entry name" value="Seryl_tRNA_N"/>
    <property type="match status" value="1"/>
</dbReference>
<evidence type="ECO:0000256" key="1">
    <source>
        <dbReference type="ARBA" id="ARBA00012840"/>
    </source>
</evidence>
<accession>V6LS33</accession>
<dbReference type="PIRSF" id="PIRSF001529">
    <property type="entry name" value="Ser-tRNA-synth_IIa"/>
    <property type="match status" value="1"/>
</dbReference>
<evidence type="ECO:0000313" key="11">
    <source>
        <dbReference type="EMBL" id="EST47068.1"/>
    </source>
</evidence>
<organism evidence="11">
    <name type="scientific">Spironucleus salmonicida</name>
    <dbReference type="NCBI Taxonomy" id="348837"/>
    <lineage>
        <taxon>Eukaryota</taxon>
        <taxon>Metamonada</taxon>
        <taxon>Diplomonadida</taxon>
        <taxon>Hexamitidae</taxon>
        <taxon>Hexamitinae</taxon>
        <taxon>Spironucleus</taxon>
    </lineage>
</organism>
<dbReference type="AlphaFoldDB" id="V6LS33"/>
<reference evidence="11 12" key="1">
    <citation type="journal article" date="2014" name="PLoS Genet.">
        <title>The Genome of Spironucleus salmonicida Highlights a Fish Pathogen Adapted to Fluctuating Environments.</title>
        <authorList>
            <person name="Xu F."/>
            <person name="Jerlstrom-Hultqvist J."/>
            <person name="Einarsson E."/>
            <person name="Astvaldsson A."/>
            <person name="Svard S.G."/>
            <person name="Andersson J.O."/>
        </authorList>
    </citation>
    <scope>NUCLEOTIDE SEQUENCE</scope>
    <source>
        <strain evidence="12">ATCC 50377</strain>
    </source>
</reference>
<evidence type="ECO:0000256" key="9">
    <source>
        <dbReference type="SAM" id="Coils"/>
    </source>
</evidence>
<dbReference type="Pfam" id="PF00587">
    <property type="entry name" value="tRNA-synt_2b"/>
    <property type="match status" value="1"/>
</dbReference>
<dbReference type="SUPFAM" id="SSF46589">
    <property type="entry name" value="tRNA-binding arm"/>
    <property type="match status" value="1"/>
</dbReference>
<evidence type="ECO:0000313" key="12">
    <source>
        <dbReference type="EMBL" id="KAH0574092.1"/>
    </source>
</evidence>
<dbReference type="PANTHER" id="PTHR11778">
    <property type="entry name" value="SERYL-TRNA SYNTHETASE"/>
    <property type="match status" value="1"/>
</dbReference>